<sequence length="245" mass="26479">MFRRTLLSLALCSLATVAHSNAAESKPVASQQGDKASSQIRVVLAGDSTVTDTAGWGAAFARLLKTEVECVNLASSGQSSKSFRDGGRWKKVLEANPTFVLIQFGHNDMPGKGPNRETDPATTYRANLIACIREARDIGAQPILVTSVARRVFDNGKLRGELKPYAEAMKQVAVDEKVPLVDLFSRSMILLQEMGPAKADEFNPPHPKPGTTDRTHLNAKGAEVFAAVIAEELKRVSPEAGRLLR</sequence>
<dbReference type="GO" id="GO:0016788">
    <property type="term" value="F:hydrolase activity, acting on ester bonds"/>
    <property type="evidence" value="ECO:0007669"/>
    <property type="project" value="UniProtKB-ARBA"/>
</dbReference>
<dbReference type="InterPro" id="IPR013830">
    <property type="entry name" value="SGNH_hydro"/>
</dbReference>
<comment type="caution">
    <text evidence="5">The sequence shown here is derived from an EMBL/GenBank/DDBJ whole genome shotgun (WGS) entry which is preliminary data.</text>
</comment>
<evidence type="ECO:0000313" key="5">
    <source>
        <dbReference type="EMBL" id="RBP45892.1"/>
    </source>
</evidence>
<evidence type="ECO:0000259" key="4">
    <source>
        <dbReference type="Pfam" id="PF13472"/>
    </source>
</evidence>
<dbReference type="EMBL" id="QNRR01000002">
    <property type="protein sequence ID" value="RBP45892.1"/>
    <property type="molecule type" value="Genomic_DNA"/>
</dbReference>
<dbReference type="CDD" id="cd01821">
    <property type="entry name" value="Rhamnogalacturan_acetylesterase_like"/>
    <property type="match status" value="1"/>
</dbReference>
<accession>A0A366HQG3</accession>
<dbReference type="Pfam" id="PF13472">
    <property type="entry name" value="Lipase_GDSL_2"/>
    <property type="match status" value="1"/>
</dbReference>
<gene>
    <name evidence="5" type="ORF">DES53_102276</name>
</gene>
<keyword evidence="2" id="KW-0378">Hydrolase</keyword>
<dbReference type="AlphaFoldDB" id="A0A366HQG3"/>
<feature type="domain" description="SGNH hydrolase-type esterase" evidence="4">
    <location>
        <begin position="46"/>
        <end position="223"/>
    </location>
</feature>
<evidence type="ECO:0000313" key="6">
    <source>
        <dbReference type="Proteomes" id="UP000253426"/>
    </source>
</evidence>
<feature type="signal peptide" evidence="3">
    <location>
        <begin position="1"/>
        <end position="22"/>
    </location>
</feature>
<evidence type="ECO:0000256" key="1">
    <source>
        <dbReference type="ARBA" id="ARBA00008668"/>
    </source>
</evidence>
<organism evidence="5 6">
    <name type="scientific">Roseimicrobium gellanilyticum</name>
    <dbReference type="NCBI Taxonomy" id="748857"/>
    <lineage>
        <taxon>Bacteria</taxon>
        <taxon>Pseudomonadati</taxon>
        <taxon>Verrucomicrobiota</taxon>
        <taxon>Verrucomicrobiia</taxon>
        <taxon>Verrucomicrobiales</taxon>
        <taxon>Verrucomicrobiaceae</taxon>
        <taxon>Roseimicrobium</taxon>
    </lineage>
</organism>
<dbReference type="PANTHER" id="PTHR43695">
    <property type="entry name" value="PUTATIVE (AFU_ORTHOLOGUE AFUA_2G17250)-RELATED"/>
    <property type="match status" value="1"/>
</dbReference>
<dbReference type="SUPFAM" id="SSF52266">
    <property type="entry name" value="SGNH hydrolase"/>
    <property type="match status" value="1"/>
</dbReference>
<protein>
    <submittedName>
        <fullName evidence="5">Lysophospholipase L1-like esterase</fullName>
    </submittedName>
</protein>
<dbReference type="Gene3D" id="3.40.50.1110">
    <property type="entry name" value="SGNH hydrolase"/>
    <property type="match status" value="1"/>
</dbReference>
<name>A0A366HQG3_9BACT</name>
<evidence type="ECO:0000256" key="3">
    <source>
        <dbReference type="SAM" id="SignalP"/>
    </source>
</evidence>
<dbReference type="InterPro" id="IPR036514">
    <property type="entry name" value="SGNH_hydro_sf"/>
</dbReference>
<dbReference type="InterPro" id="IPR037459">
    <property type="entry name" value="RhgT-like"/>
</dbReference>
<dbReference type="RefSeq" id="WP_113957457.1">
    <property type="nucleotide sequence ID" value="NZ_QNRR01000002.1"/>
</dbReference>
<dbReference type="Proteomes" id="UP000253426">
    <property type="component" value="Unassembled WGS sequence"/>
</dbReference>
<dbReference type="OrthoDB" id="9807041at2"/>
<reference evidence="5 6" key="1">
    <citation type="submission" date="2018-06" db="EMBL/GenBank/DDBJ databases">
        <title>Genomic Encyclopedia of Type Strains, Phase IV (KMG-IV): sequencing the most valuable type-strain genomes for metagenomic binning, comparative biology and taxonomic classification.</title>
        <authorList>
            <person name="Goeker M."/>
        </authorList>
    </citation>
    <scope>NUCLEOTIDE SEQUENCE [LARGE SCALE GENOMIC DNA]</scope>
    <source>
        <strain evidence="5 6">DSM 25532</strain>
    </source>
</reference>
<keyword evidence="6" id="KW-1185">Reference proteome</keyword>
<proteinExistence type="inferred from homology"/>
<evidence type="ECO:0000256" key="2">
    <source>
        <dbReference type="ARBA" id="ARBA00022801"/>
    </source>
</evidence>
<comment type="similarity">
    <text evidence="1">Belongs to the 'GDSL' lipolytic enzyme family.</text>
</comment>
<feature type="chain" id="PRO_5016578326" evidence="3">
    <location>
        <begin position="23"/>
        <end position="245"/>
    </location>
</feature>
<dbReference type="PANTHER" id="PTHR43695:SF1">
    <property type="entry name" value="RHAMNOGALACTURONAN ACETYLESTERASE"/>
    <property type="match status" value="1"/>
</dbReference>
<keyword evidence="3" id="KW-0732">Signal</keyword>